<proteinExistence type="predicted"/>
<dbReference type="Gene3D" id="1.10.357.10">
    <property type="entry name" value="Tetracycline Repressor, domain 2"/>
    <property type="match status" value="1"/>
</dbReference>
<keyword evidence="7" id="KW-1185">Reference proteome</keyword>
<dbReference type="InterPro" id="IPR009057">
    <property type="entry name" value="Homeodomain-like_sf"/>
</dbReference>
<organism evidence="6 7">
    <name type="scientific">Archangium minus</name>
    <dbReference type="NCBI Taxonomy" id="83450"/>
    <lineage>
        <taxon>Bacteria</taxon>
        <taxon>Pseudomonadati</taxon>
        <taxon>Myxococcota</taxon>
        <taxon>Myxococcia</taxon>
        <taxon>Myxococcales</taxon>
        <taxon>Cystobacterineae</taxon>
        <taxon>Archangiaceae</taxon>
        <taxon>Archangium</taxon>
    </lineage>
</organism>
<dbReference type="SUPFAM" id="SSF48498">
    <property type="entry name" value="Tetracyclin repressor-like, C-terminal domain"/>
    <property type="match status" value="1"/>
</dbReference>
<dbReference type="PANTHER" id="PTHR30055">
    <property type="entry name" value="HTH-TYPE TRANSCRIPTIONAL REGULATOR RUTR"/>
    <property type="match status" value="1"/>
</dbReference>
<dbReference type="PROSITE" id="PS50977">
    <property type="entry name" value="HTH_TETR_2"/>
    <property type="match status" value="1"/>
</dbReference>
<dbReference type="SUPFAM" id="SSF46689">
    <property type="entry name" value="Homeodomain-like"/>
    <property type="match status" value="1"/>
</dbReference>
<gene>
    <name evidence="6" type="ORF">F0U60_45110</name>
</gene>
<evidence type="ECO:0000256" key="1">
    <source>
        <dbReference type="ARBA" id="ARBA00023015"/>
    </source>
</evidence>
<dbReference type="Gene3D" id="1.10.10.60">
    <property type="entry name" value="Homeodomain-like"/>
    <property type="match status" value="1"/>
</dbReference>
<dbReference type="EMBL" id="CP043494">
    <property type="protein sequence ID" value="WNG52939.1"/>
    <property type="molecule type" value="Genomic_DNA"/>
</dbReference>
<keyword evidence="1" id="KW-0805">Transcription regulation</keyword>
<evidence type="ECO:0000313" key="7">
    <source>
        <dbReference type="Proteomes" id="UP001611383"/>
    </source>
</evidence>
<dbReference type="PANTHER" id="PTHR30055:SF151">
    <property type="entry name" value="TRANSCRIPTIONAL REGULATORY PROTEIN"/>
    <property type="match status" value="1"/>
</dbReference>
<dbReference type="InterPro" id="IPR004111">
    <property type="entry name" value="Repressor_TetR_C"/>
</dbReference>
<keyword evidence="3" id="KW-0804">Transcription</keyword>
<feature type="domain" description="HTH tetR-type" evidence="5">
    <location>
        <begin position="16"/>
        <end position="76"/>
    </location>
</feature>
<evidence type="ECO:0000259" key="5">
    <source>
        <dbReference type="PROSITE" id="PS50977"/>
    </source>
</evidence>
<evidence type="ECO:0000313" key="6">
    <source>
        <dbReference type="EMBL" id="WNG52939.1"/>
    </source>
</evidence>
<dbReference type="PRINTS" id="PR00455">
    <property type="entry name" value="HTHTETR"/>
</dbReference>
<dbReference type="InterPro" id="IPR050109">
    <property type="entry name" value="HTH-type_TetR-like_transc_reg"/>
</dbReference>
<evidence type="ECO:0000256" key="3">
    <source>
        <dbReference type="ARBA" id="ARBA00023163"/>
    </source>
</evidence>
<dbReference type="Pfam" id="PF00440">
    <property type="entry name" value="TetR_N"/>
    <property type="match status" value="1"/>
</dbReference>
<feature type="DNA-binding region" description="H-T-H motif" evidence="4">
    <location>
        <begin position="39"/>
        <end position="58"/>
    </location>
</feature>
<evidence type="ECO:0000256" key="4">
    <source>
        <dbReference type="PROSITE-ProRule" id="PRU00335"/>
    </source>
</evidence>
<protein>
    <submittedName>
        <fullName evidence="6">TetR/AcrR family transcriptional regulator</fullName>
    </submittedName>
</protein>
<name>A0ABY9XC07_9BACT</name>
<evidence type="ECO:0000256" key="2">
    <source>
        <dbReference type="ARBA" id="ARBA00023125"/>
    </source>
</evidence>
<dbReference type="Pfam" id="PF02909">
    <property type="entry name" value="TetR_C_1"/>
    <property type="match status" value="1"/>
</dbReference>
<dbReference type="InterPro" id="IPR036271">
    <property type="entry name" value="Tet_transcr_reg_TetR-rel_C_sf"/>
</dbReference>
<reference evidence="6 7" key="1">
    <citation type="submission" date="2019-08" db="EMBL/GenBank/DDBJ databases">
        <title>Archangium and Cystobacter genomes.</title>
        <authorList>
            <person name="Chen I.-C.K."/>
            <person name="Wielgoss S."/>
        </authorList>
    </citation>
    <scope>NUCLEOTIDE SEQUENCE [LARGE SCALE GENOMIC DNA]</scope>
    <source>
        <strain evidence="6 7">Cbm 6</strain>
    </source>
</reference>
<sequence length="237" mass="25974">MLWGRTERRPRGPAQGLSLERIVAAAIELADAEGLHTLSMARLAERLGCGTMSLYRHVASKDDLLVFMMDAAPGKPPVIDVAVDGWRGGLERWARELRSIYFQHPWVLQVNTGLPPLEPGQLAWLDSGLRTLADTGLSPDKKLAVILLVLHYVRGEAQLHVGLLRTNEHSSWSSQETQAWYGRTLARLIDAERFPALAELSAAGTFDPGDSSDDGTADFDFGLARILDGVGLLVRAR</sequence>
<keyword evidence="2 4" id="KW-0238">DNA-binding</keyword>
<dbReference type="InterPro" id="IPR001647">
    <property type="entry name" value="HTH_TetR"/>
</dbReference>
<dbReference type="Proteomes" id="UP001611383">
    <property type="component" value="Chromosome"/>
</dbReference>
<accession>A0ABY9XC07</accession>